<comment type="cofactor">
    <cofactor evidence="3">
        <name>Mg(2+)</name>
        <dbReference type="ChEBI" id="CHEBI:18420"/>
    </cofactor>
</comment>
<comment type="pathway">
    <text evidence="3 4">Cofactor biosynthesis; coenzyme A biosynthesis; CoA from (R)-pantothenate: step 2/5.</text>
</comment>
<feature type="binding site" evidence="3">
    <location>
        <position position="280"/>
    </location>
    <ligand>
        <name>CTP</name>
        <dbReference type="ChEBI" id="CHEBI:37563"/>
    </ligand>
</feature>
<dbReference type="InterPro" id="IPR036551">
    <property type="entry name" value="Flavin_trans-like"/>
</dbReference>
<keyword evidence="3 4" id="KW-0288">FMN</keyword>
<dbReference type="PANTHER" id="PTHR14359">
    <property type="entry name" value="HOMO-OLIGOMERIC FLAVIN CONTAINING CYS DECARBOXYLASE FAMILY"/>
    <property type="match status" value="1"/>
</dbReference>
<dbReference type="GO" id="GO:0071513">
    <property type="term" value="C:phosphopantothenoylcysteine decarboxylase complex"/>
    <property type="evidence" value="ECO:0007669"/>
    <property type="project" value="TreeGrafter"/>
</dbReference>
<dbReference type="InterPro" id="IPR003382">
    <property type="entry name" value="Flavoprotein"/>
</dbReference>
<dbReference type="Gene3D" id="3.40.50.1950">
    <property type="entry name" value="Flavin prenyltransferase-like"/>
    <property type="match status" value="1"/>
</dbReference>
<dbReference type="InterPro" id="IPR035929">
    <property type="entry name" value="CoaB-like_sf"/>
</dbReference>
<dbReference type="AlphaFoldDB" id="A0A212JV38"/>
<feature type="binding site" evidence="3">
    <location>
        <position position="343"/>
    </location>
    <ligand>
        <name>CTP</name>
        <dbReference type="ChEBI" id="CHEBI:37563"/>
    </ligand>
</feature>
<dbReference type="EC" id="6.3.2.5" evidence="3"/>
<proteinExistence type="inferred from homology"/>
<evidence type="ECO:0000256" key="2">
    <source>
        <dbReference type="ARBA" id="ARBA00023239"/>
    </source>
</evidence>
<dbReference type="NCBIfam" id="TIGR00521">
    <property type="entry name" value="coaBC_dfp"/>
    <property type="match status" value="1"/>
</dbReference>
<evidence type="ECO:0000256" key="3">
    <source>
        <dbReference type="HAMAP-Rule" id="MF_02225"/>
    </source>
</evidence>
<feature type="binding site" evidence="3">
    <location>
        <position position="290"/>
    </location>
    <ligand>
        <name>CTP</name>
        <dbReference type="ChEBI" id="CHEBI:37563"/>
    </ligand>
</feature>
<organism evidence="7">
    <name type="scientific">uncultured Dysgonomonas sp</name>
    <dbReference type="NCBI Taxonomy" id="206096"/>
    <lineage>
        <taxon>Bacteria</taxon>
        <taxon>Pseudomonadati</taxon>
        <taxon>Bacteroidota</taxon>
        <taxon>Bacteroidia</taxon>
        <taxon>Bacteroidales</taxon>
        <taxon>Dysgonomonadaceae</taxon>
        <taxon>Dysgonomonas</taxon>
        <taxon>environmental samples</taxon>
    </lineage>
</organism>
<keyword evidence="3 4" id="KW-0436">Ligase</keyword>
<name>A0A212JV38_9BACT</name>
<dbReference type="EMBL" id="FLUL01000001">
    <property type="protein sequence ID" value="SBW03319.1"/>
    <property type="molecule type" value="Genomic_DNA"/>
</dbReference>
<feature type="region of interest" description="Phosphopantothenoylcysteine decarboxylase" evidence="3">
    <location>
        <begin position="1"/>
        <end position="190"/>
    </location>
</feature>
<dbReference type="Pfam" id="PF04127">
    <property type="entry name" value="DFP"/>
    <property type="match status" value="1"/>
</dbReference>
<dbReference type="SUPFAM" id="SSF102645">
    <property type="entry name" value="CoaB-like"/>
    <property type="match status" value="1"/>
</dbReference>
<comment type="similarity">
    <text evidence="3 4">In the N-terminal section; belongs to the HFCD (homo-oligomeric flavin containing Cys decarboxylase) superfamily.</text>
</comment>
<keyword evidence="3" id="KW-0460">Magnesium</keyword>
<dbReference type="RefSeq" id="WP_296950040.1">
    <property type="nucleotide sequence ID" value="NZ_LT599021.1"/>
</dbReference>
<dbReference type="EC" id="4.1.1.36" evidence="3"/>
<feature type="region of interest" description="Phosphopantothenate--cysteine ligase" evidence="3">
    <location>
        <begin position="191"/>
        <end position="397"/>
    </location>
</feature>
<dbReference type="HAMAP" id="MF_02225">
    <property type="entry name" value="CoaBC"/>
    <property type="match status" value="1"/>
</dbReference>
<keyword evidence="1 3" id="KW-0210">Decarboxylase</keyword>
<keyword evidence="2 3" id="KW-0456">Lyase</keyword>
<comment type="cofactor">
    <cofactor evidence="3">
        <name>FMN</name>
        <dbReference type="ChEBI" id="CHEBI:58210"/>
    </cofactor>
    <text evidence="3">Binds 1 FMN per subunit.</text>
</comment>
<evidence type="ECO:0000259" key="6">
    <source>
        <dbReference type="Pfam" id="PF04127"/>
    </source>
</evidence>
<dbReference type="GO" id="GO:0004632">
    <property type="term" value="F:phosphopantothenate--cysteine ligase activity"/>
    <property type="evidence" value="ECO:0007669"/>
    <property type="project" value="UniProtKB-UniRule"/>
</dbReference>
<dbReference type="GO" id="GO:0004633">
    <property type="term" value="F:phosphopantothenoylcysteine decarboxylase activity"/>
    <property type="evidence" value="ECO:0007669"/>
    <property type="project" value="UniProtKB-UniRule"/>
</dbReference>
<dbReference type="GO" id="GO:0015941">
    <property type="term" value="P:pantothenate catabolic process"/>
    <property type="evidence" value="ECO:0007669"/>
    <property type="project" value="InterPro"/>
</dbReference>
<comment type="function">
    <text evidence="4">Catalyzes two steps in the biosynthesis of coenzyme A. In the first step cysteine is conjugated to 4'-phosphopantothenate to form 4-phosphopantothenoylcysteine, in the latter compound is decarboxylated to form 4'-phosphopantotheine.</text>
</comment>
<comment type="caution">
    <text evidence="3">Lacks conserved residue(s) required for the propagation of feature annotation.</text>
</comment>
<comment type="catalytic activity">
    <reaction evidence="3 4">
        <text>N-[(R)-4-phosphopantothenoyl]-L-cysteine + H(+) = (R)-4'-phosphopantetheine + CO2</text>
        <dbReference type="Rhea" id="RHEA:16793"/>
        <dbReference type="ChEBI" id="CHEBI:15378"/>
        <dbReference type="ChEBI" id="CHEBI:16526"/>
        <dbReference type="ChEBI" id="CHEBI:59458"/>
        <dbReference type="ChEBI" id="CHEBI:61723"/>
        <dbReference type="EC" id="4.1.1.36"/>
    </reaction>
</comment>
<gene>
    <name evidence="3 7" type="primary">coaBC</name>
    <name evidence="7" type="ORF">KL86DYS2_12415</name>
</gene>
<evidence type="ECO:0000256" key="4">
    <source>
        <dbReference type="RuleBase" id="RU364078"/>
    </source>
</evidence>
<evidence type="ECO:0000313" key="7">
    <source>
        <dbReference type="EMBL" id="SBW03319.1"/>
    </source>
</evidence>
<accession>A0A212JV38</accession>
<dbReference type="PANTHER" id="PTHR14359:SF6">
    <property type="entry name" value="PHOSPHOPANTOTHENOYLCYSTEINE DECARBOXYLASE"/>
    <property type="match status" value="1"/>
</dbReference>
<keyword evidence="3 4" id="KW-0285">Flavoprotein</keyword>
<sequence length="397" mass="43122">MTLKDKHIVLGITGSIAAYKAASLARLLIKAGAEVQIVITPAGKEFITPVTLSALTGKPVVSEFFTANDGTWHSHVDLGQWADLMLIAPATASTLGKMANGVADNMLITTYMSMKAPVMIAPAMDLDMFAHPATTRNLEILRSYGNIIIEPAAGELASHLIGKGRMEEPEKILSAVEDFFNQQETLSKKKILITAGPTYEKIDPVRFIGNYSSGKMGFALAEECARRGAEVVLVAGPVSLKVNHPNIKRIDVESAEEMYNTSVKEFPAMDAAILCAAVADFRPSEQYSQKVKRGEDLLTISLVPNKDIAASLGKMKKANQLLIGFALETNDEETNALKKMAKKNLDYIVLNSLNDPGAGFKYDTNKVAILKKNGERKDFGLKSKYDVASDIIDHTMQ</sequence>
<feature type="binding site" evidence="3">
    <location>
        <position position="325"/>
    </location>
    <ligand>
        <name>CTP</name>
        <dbReference type="ChEBI" id="CHEBI:37563"/>
    </ligand>
</feature>
<dbReference type="UniPathway" id="UPA00241">
    <property type="reaction ID" value="UER00353"/>
</dbReference>
<comment type="function">
    <text evidence="3">Catalyzes two sequential steps in the biosynthesis of coenzyme A. In the first step cysteine is conjugated to 4'-phosphopantothenate to form 4-phosphopantothenoylcysteine. In the second step the latter compound is decarboxylated to form 4'-phosphopantotheine.</text>
</comment>
<dbReference type="Pfam" id="PF02441">
    <property type="entry name" value="Flavoprotein"/>
    <property type="match status" value="1"/>
</dbReference>
<keyword evidence="3" id="KW-0511">Multifunctional enzyme</keyword>
<feature type="domain" description="DNA/pantothenate metabolism flavoprotein C-terminal" evidence="6">
    <location>
        <begin position="186"/>
        <end position="395"/>
    </location>
</feature>
<feature type="domain" description="Flavoprotein" evidence="5">
    <location>
        <begin position="6"/>
        <end position="179"/>
    </location>
</feature>
<dbReference type="SUPFAM" id="SSF52507">
    <property type="entry name" value="Homo-oligomeric flavin-containing Cys decarboxylases, HFCD"/>
    <property type="match status" value="1"/>
</dbReference>
<evidence type="ECO:0000256" key="1">
    <source>
        <dbReference type="ARBA" id="ARBA00022793"/>
    </source>
</evidence>
<comment type="pathway">
    <text evidence="3 4">Cofactor biosynthesis; coenzyme A biosynthesis; CoA from (R)-pantothenate: step 3/5.</text>
</comment>
<reference evidence="7" key="1">
    <citation type="submission" date="2016-04" db="EMBL/GenBank/DDBJ databases">
        <authorList>
            <person name="Evans L.H."/>
            <person name="Alamgir A."/>
            <person name="Owens N."/>
            <person name="Weber N.D."/>
            <person name="Virtaneva K."/>
            <person name="Barbian K."/>
            <person name="Babar A."/>
            <person name="Rosenke K."/>
        </authorList>
    </citation>
    <scope>NUCLEOTIDE SEQUENCE</scope>
    <source>
        <strain evidence="7">86-2</strain>
    </source>
</reference>
<dbReference type="Gene3D" id="3.40.50.10300">
    <property type="entry name" value="CoaB-like"/>
    <property type="match status" value="1"/>
</dbReference>
<dbReference type="GO" id="GO:0010181">
    <property type="term" value="F:FMN binding"/>
    <property type="evidence" value="ECO:0007669"/>
    <property type="project" value="UniProtKB-UniRule"/>
</dbReference>
<dbReference type="GO" id="GO:0046872">
    <property type="term" value="F:metal ion binding"/>
    <property type="evidence" value="ECO:0007669"/>
    <property type="project" value="UniProtKB-KW"/>
</dbReference>
<dbReference type="GO" id="GO:0015937">
    <property type="term" value="P:coenzyme A biosynthetic process"/>
    <property type="evidence" value="ECO:0007669"/>
    <property type="project" value="UniProtKB-UniRule"/>
</dbReference>
<comment type="catalytic activity">
    <reaction evidence="3 4">
        <text>(R)-4'-phosphopantothenate + L-cysteine + CTP = N-[(R)-4-phosphopantothenoyl]-L-cysteine + CMP + diphosphate + H(+)</text>
        <dbReference type="Rhea" id="RHEA:19397"/>
        <dbReference type="ChEBI" id="CHEBI:10986"/>
        <dbReference type="ChEBI" id="CHEBI:15378"/>
        <dbReference type="ChEBI" id="CHEBI:33019"/>
        <dbReference type="ChEBI" id="CHEBI:35235"/>
        <dbReference type="ChEBI" id="CHEBI:37563"/>
        <dbReference type="ChEBI" id="CHEBI:59458"/>
        <dbReference type="ChEBI" id="CHEBI:60377"/>
        <dbReference type="EC" id="6.3.2.5"/>
    </reaction>
</comment>
<keyword evidence="3" id="KW-0479">Metal-binding</keyword>
<feature type="binding site" evidence="3">
    <location>
        <position position="339"/>
    </location>
    <ligand>
        <name>CTP</name>
        <dbReference type="ChEBI" id="CHEBI:37563"/>
    </ligand>
</feature>
<dbReference type="InterPro" id="IPR007085">
    <property type="entry name" value="DNA/pantothenate-metab_flavo_C"/>
</dbReference>
<comment type="similarity">
    <text evidence="3 4">In the C-terminal section; belongs to the PPC synthetase family.</text>
</comment>
<evidence type="ECO:0000259" key="5">
    <source>
        <dbReference type="Pfam" id="PF02441"/>
    </source>
</evidence>
<protein>
    <recommendedName>
        <fullName evidence="3">Coenzyme A biosynthesis bifunctional protein CoaBC</fullName>
    </recommendedName>
    <alternativeName>
        <fullName evidence="3">DNA/pantothenate metabolism flavoprotein</fullName>
    </alternativeName>
    <alternativeName>
        <fullName evidence="3">Phosphopantothenoylcysteine synthetase/decarboxylase</fullName>
        <shortName evidence="3">PPCS-PPCDC</shortName>
    </alternativeName>
    <domain>
        <recommendedName>
            <fullName evidence="3">Phosphopantothenoylcysteine decarboxylase</fullName>
            <shortName evidence="3">PPC decarboxylase</shortName>
            <shortName evidence="3">PPC-DC</shortName>
            <ecNumber evidence="3">4.1.1.36</ecNumber>
        </recommendedName>
        <alternativeName>
            <fullName evidence="3">CoaC</fullName>
        </alternativeName>
    </domain>
    <domain>
        <recommendedName>
            <fullName evidence="3">Phosphopantothenate--cysteine ligase</fullName>
            <ecNumber evidence="3">6.3.2.5</ecNumber>
        </recommendedName>
        <alternativeName>
            <fullName evidence="3">CoaB</fullName>
        </alternativeName>
        <alternativeName>
            <fullName evidence="3">Phosphopantothenoylcysteine synthetase</fullName>
            <shortName evidence="3">PPC synthetase</shortName>
            <shortName evidence="3">PPC-S</shortName>
        </alternativeName>
    </domain>
</protein>
<dbReference type="InterPro" id="IPR005252">
    <property type="entry name" value="CoaBC"/>
</dbReference>